<evidence type="ECO:0000259" key="1">
    <source>
        <dbReference type="PROSITE" id="PS50887"/>
    </source>
</evidence>
<dbReference type="CDD" id="cd01949">
    <property type="entry name" value="GGDEF"/>
    <property type="match status" value="1"/>
</dbReference>
<dbReference type="Proteomes" id="UP000242415">
    <property type="component" value="Unassembled WGS sequence"/>
</dbReference>
<keyword evidence="3" id="KW-1185">Reference proteome</keyword>
<proteinExistence type="predicted"/>
<reference evidence="3" key="1">
    <citation type="submission" date="2016-10" db="EMBL/GenBank/DDBJ databases">
        <authorList>
            <person name="Varghese N."/>
            <person name="Submissions S."/>
        </authorList>
    </citation>
    <scope>NUCLEOTIDE SEQUENCE [LARGE SCALE GENOMIC DNA]</scope>
    <source>
        <strain evidence="3">DSM 45245</strain>
    </source>
</reference>
<dbReference type="STRING" id="405436.SAMN05444365_10488"/>
<dbReference type="GO" id="GO:0043709">
    <property type="term" value="P:cell adhesion involved in single-species biofilm formation"/>
    <property type="evidence" value="ECO:0007669"/>
    <property type="project" value="TreeGrafter"/>
</dbReference>
<dbReference type="GO" id="GO:0052621">
    <property type="term" value="F:diguanylate cyclase activity"/>
    <property type="evidence" value="ECO:0007669"/>
    <property type="project" value="TreeGrafter"/>
</dbReference>
<evidence type="ECO:0000313" key="2">
    <source>
        <dbReference type="EMBL" id="SDY90661.1"/>
    </source>
</evidence>
<dbReference type="Pfam" id="PF00990">
    <property type="entry name" value="GGDEF"/>
    <property type="match status" value="1"/>
</dbReference>
<dbReference type="InterPro" id="IPR011990">
    <property type="entry name" value="TPR-like_helical_dom_sf"/>
</dbReference>
<dbReference type="FunFam" id="3.30.70.270:FF:000001">
    <property type="entry name" value="Diguanylate cyclase domain protein"/>
    <property type="match status" value="1"/>
</dbReference>
<name>A0A1H3NP23_9ACTN</name>
<feature type="domain" description="GGDEF" evidence="1">
    <location>
        <begin position="417"/>
        <end position="553"/>
    </location>
</feature>
<gene>
    <name evidence="2" type="ORF">SAMN05444365_10488</name>
</gene>
<dbReference type="PANTHER" id="PTHR45138">
    <property type="entry name" value="REGULATORY COMPONENTS OF SENSORY TRANSDUCTION SYSTEM"/>
    <property type="match status" value="1"/>
</dbReference>
<dbReference type="Gene3D" id="3.30.70.270">
    <property type="match status" value="1"/>
</dbReference>
<dbReference type="SUPFAM" id="SSF48452">
    <property type="entry name" value="TPR-like"/>
    <property type="match status" value="1"/>
</dbReference>
<dbReference type="NCBIfam" id="TIGR00254">
    <property type="entry name" value="GGDEF"/>
    <property type="match status" value="1"/>
</dbReference>
<dbReference type="InterPro" id="IPR000160">
    <property type="entry name" value="GGDEF_dom"/>
</dbReference>
<dbReference type="GO" id="GO:0005886">
    <property type="term" value="C:plasma membrane"/>
    <property type="evidence" value="ECO:0007669"/>
    <property type="project" value="TreeGrafter"/>
</dbReference>
<dbReference type="GO" id="GO:1902201">
    <property type="term" value="P:negative regulation of bacterial-type flagellum-dependent cell motility"/>
    <property type="evidence" value="ECO:0007669"/>
    <property type="project" value="TreeGrafter"/>
</dbReference>
<dbReference type="Gene3D" id="1.25.40.10">
    <property type="entry name" value="Tetratricopeptide repeat domain"/>
    <property type="match status" value="1"/>
</dbReference>
<dbReference type="PROSITE" id="PS50887">
    <property type="entry name" value="GGDEF"/>
    <property type="match status" value="1"/>
</dbReference>
<accession>A0A1H3NP23</accession>
<dbReference type="InterPro" id="IPR029787">
    <property type="entry name" value="Nucleotide_cyclase"/>
</dbReference>
<dbReference type="InterPro" id="IPR050469">
    <property type="entry name" value="Diguanylate_Cyclase"/>
</dbReference>
<dbReference type="EMBL" id="FNPH01000004">
    <property type="protein sequence ID" value="SDY90661.1"/>
    <property type="molecule type" value="Genomic_DNA"/>
</dbReference>
<dbReference type="SMART" id="SM00267">
    <property type="entry name" value="GGDEF"/>
    <property type="match status" value="1"/>
</dbReference>
<organism evidence="2 3">
    <name type="scientific">Micromonospora pattaloongensis</name>
    <dbReference type="NCBI Taxonomy" id="405436"/>
    <lineage>
        <taxon>Bacteria</taxon>
        <taxon>Bacillati</taxon>
        <taxon>Actinomycetota</taxon>
        <taxon>Actinomycetes</taxon>
        <taxon>Micromonosporales</taxon>
        <taxon>Micromonosporaceae</taxon>
        <taxon>Micromonospora</taxon>
    </lineage>
</organism>
<protein>
    <submittedName>
        <fullName evidence="2">Diguanylate cyclase (GGDEF) domain-containing protein</fullName>
    </submittedName>
</protein>
<dbReference type="AlphaFoldDB" id="A0A1H3NP23"/>
<dbReference type="SUPFAM" id="SSF55073">
    <property type="entry name" value="Nucleotide cyclase"/>
    <property type="match status" value="1"/>
</dbReference>
<dbReference type="InterPro" id="IPR043128">
    <property type="entry name" value="Rev_trsase/Diguanyl_cyclase"/>
</dbReference>
<dbReference type="PANTHER" id="PTHR45138:SF24">
    <property type="entry name" value="DIGUANYLATE CYCLASE DGCC-RELATED"/>
    <property type="match status" value="1"/>
</dbReference>
<sequence>MVTIEATAREAPSTPADDRGIVPVAELLAALSIGTPCSAEALAAALVEMESVPPIGFRTVGAPAQYAERLAVELGRPDLRMRARLIQADVLLREGAIAESGRVGHEVHAWTLEHGDDYLVARSHYHLANFFRHAGDFADALAHAVQAVSGTGDDVPPGIRARHLCTLAITLHENGSAEEGSRRFQEALDIATTIEDPALSLQVLNNMAYTAYEADEPDEAEALATRMRGIESRYGVQLGANYLDTIARIQMMRGRYAEAEQTLRPVLDGSAGHLLTEGNALSECLLTTVDAQRLRGALAEAQATLDAARRVCEERGLASQRARVRQKQAELFAATGRYREAYEEHRGFYADAQALLSAQRDARARALQAVFETEEARRASERFREMAHRDALTGLHNRRHVNELLPALLTRATQLAAPISVALLDLDHFKRVNDTLSHETGDVVLKQVARLLAGAAEGAGDQALAARLGGEEFLLIMPDADAATAMRHCERLRRAIGSHPWEPVTGKLPVTASIGLTTVPAGQITPSALLAQADRNLYTAKRSGRDRVVGDLC</sequence>
<evidence type="ECO:0000313" key="3">
    <source>
        <dbReference type="Proteomes" id="UP000242415"/>
    </source>
</evidence>